<proteinExistence type="predicted"/>
<dbReference type="Gene3D" id="3.40.50.720">
    <property type="entry name" value="NAD(P)-binding Rossmann-like Domain"/>
    <property type="match status" value="1"/>
</dbReference>
<dbReference type="AlphaFoldDB" id="A0AB39U7F1"/>
<reference evidence="2" key="1">
    <citation type="submission" date="2023-07" db="EMBL/GenBank/DDBJ databases">
        <title>Bifidobacterium aquikefiriaerophilum sp. nov. and Bifidobacterium eccum sp. nov., isolated from water kefir.</title>
        <authorList>
            <person name="Breselge S."/>
            <person name="Bellassi P."/>
            <person name="Barcenilla C."/>
            <person name="Alvarez-Ordonez A."/>
            <person name="Morelli L."/>
            <person name="Cotter P.D."/>
        </authorList>
    </citation>
    <scope>NUCLEOTIDE SEQUENCE</scope>
    <source>
        <strain evidence="2">WK041_4_12</strain>
    </source>
</reference>
<organism evidence="2">
    <name type="scientific">Bifidobacterium aquikefiricola</name>
    <dbReference type="NCBI Taxonomy" id="3059038"/>
    <lineage>
        <taxon>Bacteria</taxon>
        <taxon>Bacillati</taxon>
        <taxon>Actinomycetota</taxon>
        <taxon>Actinomycetes</taxon>
        <taxon>Bifidobacteriales</taxon>
        <taxon>Bifidobacteriaceae</taxon>
        <taxon>Bifidobacterium</taxon>
    </lineage>
</organism>
<dbReference type="RefSeq" id="WP_369344289.1">
    <property type="nucleotide sequence ID" value="NZ_CP129674.1"/>
</dbReference>
<dbReference type="KEGG" id="baqk:QN215_00945"/>
<dbReference type="PANTHER" id="PTHR47129:SF1">
    <property type="entry name" value="NMRA-LIKE DOMAIN-CONTAINING PROTEIN"/>
    <property type="match status" value="1"/>
</dbReference>
<evidence type="ECO:0000259" key="1">
    <source>
        <dbReference type="Pfam" id="PF13460"/>
    </source>
</evidence>
<sequence length="285" mass="30927">MRYLVTGASGGFGGYALDWLLKIAPDDDIVGLVRNPDKAGDVESKGAEARIGDYSDIDSLTRSFEGIDRLLFVSGAPGNRQQEHTNVVEAAKKCGISFIAYTSFAHADLVHNMLSEDHVFTEAKIVQSGIAHTFLRNNWYLENETTLLKHALETGQLVYMAGEATVGWALKREYAEAAARVLIAGNQPKVMELSANPTRYSELAQALEAATGKAIDAVDMDETQFAEALRDEVPEPAIQGMIGTQQLIAHGDLEVQSSDFALALGHSLVGLEDAVKELVRSRHLL</sequence>
<dbReference type="InterPro" id="IPR016040">
    <property type="entry name" value="NAD(P)-bd_dom"/>
</dbReference>
<name>A0AB39U7F1_9BIFI</name>
<dbReference type="Pfam" id="PF13460">
    <property type="entry name" value="NAD_binding_10"/>
    <property type="match status" value="1"/>
</dbReference>
<protein>
    <submittedName>
        <fullName evidence="2">NAD(P)H-binding protein</fullName>
    </submittedName>
</protein>
<gene>
    <name evidence="2" type="ORF">QN215_00945</name>
</gene>
<dbReference type="EMBL" id="CP129674">
    <property type="protein sequence ID" value="XDS44743.1"/>
    <property type="molecule type" value="Genomic_DNA"/>
</dbReference>
<evidence type="ECO:0000313" key="2">
    <source>
        <dbReference type="EMBL" id="XDS44743.1"/>
    </source>
</evidence>
<accession>A0AB39U7F1</accession>
<feature type="domain" description="NAD(P)-binding" evidence="1">
    <location>
        <begin position="7"/>
        <end position="150"/>
    </location>
</feature>
<dbReference type="Gene3D" id="3.90.25.10">
    <property type="entry name" value="UDP-galactose 4-epimerase, domain 1"/>
    <property type="match status" value="1"/>
</dbReference>
<dbReference type="SUPFAM" id="SSF51735">
    <property type="entry name" value="NAD(P)-binding Rossmann-fold domains"/>
    <property type="match status" value="1"/>
</dbReference>
<dbReference type="InterPro" id="IPR036291">
    <property type="entry name" value="NAD(P)-bd_dom_sf"/>
</dbReference>
<dbReference type="PANTHER" id="PTHR47129">
    <property type="entry name" value="QUINONE OXIDOREDUCTASE 2"/>
    <property type="match status" value="1"/>
</dbReference>
<dbReference type="InterPro" id="IPR052718">
    <property type="entry name" value="NmrA-type_oxidoreductase"/>
</dbReference>